<organism evidence="1">
    <name type="scientific">Eucalyptus grandis</name>
    <name type="common">Flooded gum</name>
    <dbReference type="NCBI Taxonomy" id="71139"/>
    <lineage>
        <taxon>Eukaryota</taxon>
        <taxon>Viridiplantae</taxon>
        <taxon>Streptophyta</taxon>
        <taxon>Embryophyta</taxon>
        <taxon>Tracheophyta</taxon>
        <taxon>Spermatophyta</taxon>
        <taxon>Magnoliopsida</taxon>
        <taxon>eudicotyledons</taxon>
        <taxon>Gunneridae</taxon>
        <taxon>Pentapetalae</taxon>
        <taxon>rosids</taxon>
        <taxon>malvids</taxon>
        <taxon>Myrtales</taxon>
        <taxon>Myrtaceae</taxon>
        <taxon>Myrtoideae</taxon>
        <taxon>Eucalypteae</taxon>
        <taxon>Eucalyptus</taxon>
    </lineage>
</organism>
<sequence length="69" mass="7678">MQTWESPYASTCIKINLLLLELDVSSTFMRALVGAYGRSAVPPQPAVQHNAITFVLQPSLLAMEFFCIF</sequence>
<gene>
    <name evidence="1" type="ORF">EUGRSUZ_C01485</name>
</gene>
<dbReference type="Gramene" id="KCW80140">
    <property type="protein sequence ID" value="KCW80140"/>
    <property type="gene ID" value="EUGRSUZ_C01485"/>
</dbReference>
<dbReference type="AlphaFoldDB" id="A0A059CQC1"/>
<dbReference type="EMBL" id="KK198755">
    <property type="protein sequence ID" value="KCW80140.1"/>
    <property type="molecule type" value="Genomic_DNA"/>
</dbReference>
<name>A0A059CQC1_EUCGR</name>
<accession>A0A059CQC1</accession>
<protein>
    <submittedName>
        <fullName evidence="1">Uncharacterized protein</fullName>
    </submittedName>
</protein>
<dbReference type="InParanoid" id="A0A059CQC1"/>
<evidence type="ECO:0000313" key="1">
    <source>
        <dbReference type="EMBL" id="KCW80140.1"/>
    </source>
</evidence>
<proteinExistence type="predicted"/>
<reference evidence="1" key="1">
    <citation type="submission" date="2013-07" db="EMBL/GenBank/DDBJ databases">
        <title>The genome of Eucalyptus grandis.</title>
        <authorList>
            <person name="Schmutz J."/>
            <person name="Hayes R."/>
            <person name="Myburg A."/>
            <person name="Tuskan G."/>
            <person name="Grattapaglia D."/>
            <person name="Rokhsar D.S."/>
        </authorList>
    </citation>
    <scope>NUCLEOTIDE SEQUENCE</scope>
    <source>
        <tissue evidence="1">Leaf extractions</tissue>
    </source>
</reference>